<comment type="caution">
    <text evidence="13">The sequence shown here is derived from an EMBL/GenBank/DDBJ whole genome shotgun (WGS) entry which is preliminary data.</text>
</comment>
<dbReference type="RefSeq" id="WP_277422646.1">
    <property type="nucleotide sequence ID" value="NZ_JAUOPU010000026.1"/>
</dbReference>
<dbReference type="NCBIfam" id="TIGR00797">
    <property type="entry name" value="matE"/>
    <property type="match status" value="1"/>
</dbReference>
<feature type="transmembrane region" description="Helical" evidence="12">
    <location>
        <begin position="239"/>
        <end position="259"/>
    </location>
</feature>
<keyword evidence="10" id="KW-0046">Antibiotic resistance</keyword>
<sequence>MQDMQQMVKPTESITRQFWRYTLPTIAAMLVNGLYQVVDGIFIGRYVGAQGLAAINVAWPIIGTVLGVGLMIGVGTGALCSVSKGEGDHEKAQRIMSTGFIFLLIASIAASLTLFTFGHDLLVLQGATGQVLELGHQYISVLAFAVIFAFGSIAVPFLLRNDGRPNFATGLMVLGAVANIALDYVLIAWFQWELMGAAIATAISQSLVTLIGLGYFFTDKADLRLTRKTLSFSITHCRGIAWIGLSSFFMYAYGSFMVALHNVQFIKYGDVTMVGAYAILGYIVTVYYLVAEGVAGGMQPLVSYNHGAGNQANIRKALKLGMVVSVVVGVLFVIVVNIAPHQFASIFNSEDSKLIDHTVLGLRLHLFAMFLDGFLVVTAAYYQSVGKGSKSLFVTIGNMLVQLPFLFLLPMWFGAEGVWLALPLSNIALSSVVAFMLYRDIKQLDALHLGRHQGMSAKGSEATAETLA</sequence>
<organism evidence="13 14">
    <name type="scientific">Photobacterium sanguinicancri</name>
    <dbReference type="NCBI Taxonomy" id="875932"/>
    <lineage>
        <taxon>Bacteria</taxon>
        <taxon>Pseudomonadati</taxon>
        <taxon>Pseudomonadota</taxon>
        <taxon>Gammaproteobacteria</taxon>
        <taxon>Vibrionales</taxon>
        <taxon>Vibrionaceae</taxon>
        <taxon>Photobacterium</taxon>
    </lineage>
</organism>
<evidence type="ECO:0000256" key="1">
    <source>
        <dbReference type="ARBA" id="ARBA00004429"/>
    </source>
</evidence>
<feature type="transmembrane region" description="Helical" evidence="12">
    <location>
        <begin position="419"/>
        <end position="438"/>
    </location>
</feature>
<evidence type="ECO:0000256" key="4">
    <source>
        <dbReference type="ARBA" id="ARBA00022106"/>
    </source>
</evidence>
<feature type="transmembrane region" description="Helical" evidence="12">
    <location>
        <begin position="198"/>
        <end position="218"/>
    </location>
</feature>
<feature type="transmembrane region" description="Helical" evidence="12">
    <location>
        <begin position="21"/>
        <end position="38"/>
    </location>
</feature>
<dbReference type="GO" id="GO:0046677">
    <property type="term" value="P:response to antibiotic"/>
    <property type="evidence" value="ECO:0007669"/>
    <property type="project" value="UniProtKB-KW"/>
</dbReference>
<dbReference type="Pfam" id="PF01554">
    <property type="entry name" value="MatE"/>
    <property type="match status" value="2"/>
</dbReference>
<reference evidence="13" key="1">
    <citation type="submission" date="2023-07" db="EMBL/GenBank/DDBJ databases">
        <title>Genome content predicts the carbon catabolic preferences of heterotrophic bacteria.</title>
        <authorList>
            <person name="Gralka M."/>
        </authorList>
    </citation>
    <scope>NUCLEOTIDE SEQUENCE</scope>
    <source>
        <strain evidence="13">G2M05</strain>
    </source>
</reference>
<keyword evidence="7 12" id="KW-0812">Transmembrane</keyword>
<dbReference type="PANTHER" id="PTHR43823">
    <property type="entry name" value="SPORULATION PROTEIN YKVU"/>
    <property type="match status" value="1"/>
</dbReference>
<evidence type="ECO:0000256" key="11">
    <source>
        <dbReference type="ARBA" id="ARBA00030855"/>
    </source>
</evidence>
<keyword evidence="5" id="KW-0813">Transport</keyword>
<dbReference type="NCBIfam" id="NF007130">
    <property type="entry name" value="PRK09575.1"/>
    <property type="match status" value="1"/>
</dbReference>
<feature type="transmembrane region" description="Helical" evidence="12">
    <location>
        <begin position="320"/>
        <end position="340"/>
    </location>
</feature>
<dbReference type="AlphaFoldDB" id="A0AAW7Y948"/>
<dbReference type="InterPro" id="IPR048279">
    <property type="entry name" value="MdtK-like"/>
</dbReference>
<evidence type="ECO:0000256" key="7">
    <source>
        <dbReference type="ARBA" id="ARBA00022692"/>
    </source>
</evidence>
<dbReference type="Proteomes" id="UP001170624">
    <property type="component" value="Unassembled WGS sequence"/>
</dbReference>
<dbReference type="InterPro" id="IPR051327">
    <property type="entry name" value="MATE_MepA_subfamily"/>
</dbReference>
<keyword evidence="9 12" id="KW-0472">Membrane</keyword>
<dbReference type="InterPro" id="IPR045070">
    <property type="entry name" value="MATE_MepA-like"/>
</dbReference>
<dbReference type="GO" id="GO:0015297">
    <property type="term" value="F:antiporter activity"/>
    <property type="evidence" value="ECO:0007669"/>
    <property type="project" value="InterPro"/>
</dbReference>
<protein>
    <recommendedName>
        <fullName evidence="4">Multidrug export protein MepA</fullName>
    </recommendedName>
    <alternativeName>
        <fullName evidence="3">Multidrug resistance protein NorM</fullName>
    </alternativeName>
    <alternativeName>
        <fullName evidence="11">Na(+)/drug antiporter</fullName>
    </alternativeName>
</protein>
<dbReference type="PANTHER" id="PTHR43823:SF3">
    <property type="entry name" value="MULTIDRUG EXPORT PROTEIN MEPA"/>
    <property type="match status" value="1"/>
</dbReference>
<dbReference type="GO" id="GO:0042910">
    <property type="term" value="F:xenobiotic transmembrane transporter activity"/>
    <property type="evidence" value="ECO:0007669"/>
    <property type="project" value="InterPro"/>
</dbReference>
<evidence type="ECO:0000256" key="2">
    <source>
        <dbReference type="ARBA" id="ARBA00008417"/>
    </source>
</evidence>
<dbReference type="CDD" id="cd13143">
    <property type="entry name" value="MATE_MepA_like"/>
    <property type="match status" value="1"/>
</dbReference>
<feature type="transmembrane region" description="Helical" evidence="12">
    <location>
        <begin position="171"/>
        <end position="192"/>
    </location>
</feature>
<comment type="similarity">
    <text evidence="2">Belongs to the multi antimicrobial extrusion (MATE) (TC 2.A.66.1) family. MepA subfamily.</text>
</comment>
<keyword evidence="6" id="KW-1003">Cell membrane</keyword>
<feature type="transmembrane region" description="Helical" evidence="12">
    <location>
        <begin position="360"/>
        <end position="380"/>
    </location>
</feature>
<evidence type="ECO:0000256" key="5">
    <source>
        <dbReference type="ARBA" id="ARBA00022448"/>
    </source>
</evidence>
<evidence type="ECO:0000313" key="13">
    <source>
        <dbReference type="EMBL" id="MDO6544535.1"/>
    </source>
</evidence>
<name>A0AAW7Y948_9GAMM</name>
<evidence type="ECO:0000256" key="10">
    <source>
        <dbReference type="ARBA" id="ARBA00023251"/>
    </source>
</evidence>
<dbReference type="PIRSF" id="PIRSF006603">
    <property type="entry name" value="DinF"/>
    <property type="match status" value="1"/>
</dbReference>
<accession>A0AAW7Y948</accession>
<gene>
    <name evidence="13" type="ORF">Q4568_18505</name>
</gene>
<feature type="transmembrane region" description="Helical" evidence="12">
    <location>
        <begin position="271"/>
        <end position="290"/>
    </location>
</feature>
<proteinExistence type="inferred from homology"/>
<evidence type="ECO:0000256" key="12">
    <source>
        <dbReference type="SAM" id="Phobius"/>
    </source>
</evidence>
<evidence type="ECO:0000256" key="6">
    <source>
        <dbReference type="ARBA" id="ARBA00022475"/>
    </source>
</evidence>
<feature type="transmembrane region" description="Helical" evidence="12">
    <location>
        <begin position="58"/>
        <end position="83"/>
    </location>
</feature>
<evidence type="ECO:0000256" key="3">
    <source>
        <dbReference type="ARBA" id="ARBA00013489"/>
    </source>
</evidence>
<feature type="transmembrane region" description="Helical" evidence="12">
    <location>
        <begin position="138"/>
        <end position="159"/>
    </location>
</feature>
<evidence type="ECO:0000256" key="8">
    <source>
        <dbReference type="ARBA" id="ARBA00022989"/>
    </source>
</evidence>
<feature type="transmembrane region" description="Helical" evidence="12">
    <location>
        <begin position="95"/>
        <end position="118"/>
    </location>
</feature>
<dbReference type="InterPro" id="IPR002528">
    <property type="entry name" value="MATE_fam"/>
</dbReference>
<comment type="subcellular location">
    <subcellularLocation>
        <location evidence="1">Cell inner membrane</location>
        <topology evidence="1">Multi-pass membrane protein</topology>
    </subcellularLocation>
</comment>
<evidence type="ECO:0000313" key="14">
    <source>
        <dbReference type="Proteomes" id="UP001170624"/>
    </source>
</evidence>
<keyword evidence="8 12" id="KW-1133">Transmembrane helix</keyword>
<dbReference type="EMBL" id="JAUOPU010000026">
    <property type="protein sequence ID" value="MDO6544535.1"/>
    <property type="molecule type" value="Genomic_DNA"/>
</dbReference>
<evidence type="ECO:0000256" key="9">
    <source>
        <dbReference type="ARBA" id="ARBA00023136"/>
    </source>
</evidence>
<feature type="transmembrane region" description="Helical" evidence="12">
    <location>
        <begin position="392"/>
        <end position="413"/>
    </location>
</feature>
<dbReference type="GO" id="GO:0005886">
    <property type="term" value="C:plasma membrane"/>
    <property type="evidence" value="ECO:0007669"/>
    <property type="project" value="UniProtKB-SubCell"/>
</dbReference>